<feature type="domain" description="HTH arsR-type" evidence="4">
    <location>
        <begin position="7"/>
        <end position="103"/>
    </location>
</feature>
<sequence length="169" mass="19047">MTDEETASLRATAHPLRLRMLSLLTGTAMSAAEVARELGITHANASYHLRVLLDAGLIDVEGEERIRGGMAKRYQHHFERSEPRRTSEQLTDEVAAMTQELLRRWRANAGRMQTLTDAELWVTPAVWQEVLEALRRTSLALHEQAQRPRTEGTVKVNLTIAGFLMESDS</sequence>
<dbReference type="Pfam" id="PF12840">
    <property type="entry name" value="HTH_20"/>
    <property type="match status" value="1"/>
</dbReference>
<keyword evidence="1" id="KW-0805">Transcription regulation</keyword>
<dbReference type="PANTHER" id="PTHR33154">
    <property type="entry name" value="TRANSCRIPTIONAL REGULATOR, ARSR FAMILY"/>
    <property type="match status" value="1"/>
</dbReference>
<keyword evidence="6" id="KW-1185">Reference proteome</keyword>
<gene>
    <name evidence="5" type="ORF">GCM10022242_10500</name>
</gene>
<dbReference type="Proteomes" id="UP001501821">
    <property type="component" value="Unassembled WGS sequence"/>
</dbReference>
<dbReference type="InterPro" id="IPR011991">
    <property type="entry name" value="ArsR-like_HTH"/>
</dbReference>
<dbReference type="PANTHER" id="PTHR33154:SF33">
    <property type="entry name" value="TRANSCRIPTIONAL REPRESSOR SDPR"/>
    <property type="match status" value="1"/>
</dbReference>
<accession>A0ABP7I2I1</accession>
<dbReference type="SUPFAM" id="SSF46785">
    <property type="entry name" value="Winged helix' DNA-binding domain"/>
    <property type="match status" value="1"/>
</dbReference>
<keyword evidence="3" id="KW-0804">Transcription</keyword>
<evidence type="ECO:0000256" key="3">
    <source>
        <dbReference type="ARBA" id="ARBA00023163"/>
    </source>
</evidence>
<reference evidence="6" key="1">
    <citation type="journal article" date="2019" name="Int. J. Syst. Evol. Microbiol.">
        <title>The Global Catalogue of Microorganisms (GCM) 10K type strain sequencing project: providing services to taxonomists for standard genome sequencing and annotation.</title>
        <authorList>
            <consortium name="The Broad Institute Genomics Platform"/>
            <consortium name="The Broad Institute Genome Sequencing Center for Infectious Disease"/>
            <person name="Wu L."/>
            <person name="Ma J."/>
        </authorList>
    </citation>
    <scope>NUCLEOTIDE SEQUENCE [LARGE SCALE GENOMIC DNA]</scope>
    <source>
        <strain evidence="6">JCM 16953</strain>
    </source>
</reference>
<evidence type="ECO:0000313" key="5">
    <source>
        <dbReference type="EMBL" id="GAA3809686.1"/>
    </source>
</evidence>
<dbReference type="InterPro" id="IPR051081">
    <property type="entry name" value="HTH_MetalResp_TranReg"/>
</dbReference>
<evidence type="ECO:0000259" key="4">
    <source>
        <dbReference type="SMART" id="SM00418"/>
    </source>
</evidence>
<evidence type="ECO:0000256" key="1">
    <source>
        <dbReference type="ARBA" id="ARBA00023015"/>
    </source>
</evidence>
<dbReference type="SMART" id="SM00418">
    <property type="entry name" value="HTH_ARSR"/>
    <property type="match status" value="1"/>
</dbReference>
<dbReference type="InterPro" id="IPR036390">
    <property type="entry name" value="WH_DNA-bd_sf"/>
</dbReference>
<dbReference type="EMBL" id="BAABAH010000002">
    <property type="protein sequence ID" value="GAA3809686.1"/>
    <property type="molecule type" value="Genomic_DNA"/>
</dbReference>
<name>A0ABP7I2I1_9ACTN</name>
<protein>
    <recommendedName>
        <fullName evidence="4">HTH arsR-type domain-containing protein</fullName>
    </recommendedName>
</protein>
<dbReference type="InterPro" id="IPR036388">
    <property type="entry name" value="WH-like_DNA-bd_sf"/>
</dbReference>
<dbReference type="InterPro" id="IPR001845">
    <property type="entry name" value="HTH_ArsR_DNA-bd_dom"/>
</dbReference>
<evidence type="ECO:0000256" key="2">
    <source>
        <dbReference type="ARBA" id="ARBA00023125"/>
    </source>
</evidence>
<comment type="caution">
    <text evidence="5">The sequence shown here is derived from an EMBL/GenBank/DDBJ whole genome shotgun (WGS) entry which is preliminary data.</text>
</comment>
<evidence type="ECO:0000313" key="6">
    <source>
        <dbReference type="Proteomes" id="UP001501821"/>
    </source>
</evidence>
<proteinExistence type="predicted"/>
<dbReference type="CDD" id="cd00090">
    <property type="entry name" value="HTH_ARSR"/>
    <property type="match status" value="1"/>
</dbReference>
<dbReference type="Gene3D" id="1.10.10.10">
    <property type="entry name" value="Winged helix-like DNA-binding domain superfamily/Winged helix DNA-binding domain"/>
    <property type="match status" value="1"/>
</dbReference>
<keyword evidence="2" id="KW-0238">DNA-binding</keyword>
<organism evidence="5 6">
    <name type="scientific">Nocardioides panacisoli</name>
    <dbReference type="NCBI Taxonomy" id="627624"/>
    <lineage>
        <taxon>Bacteria</taxon>
        <taxon>Bacillati</taxon>
        <taxon>Actinomycetota</taxon>
        <taxon>Actinomycetes</taxon>
        <taxon>Propionibacteriales</taxon>
        <taxon>Nocardioidaceae</taxon>
        <taxon>Nocardioides</taxon>
    </lineage>
</organism>
<dbReference type="RefSeq" id="WP_344773003.1">
    <property type="nucleotide sequence ID" value="NZ_BAABAH010000002.1"/>
</dbReference>